<organism evidence="1 2">
    <name type="scientific">Rhamnella rubrinervis</name>
    <dbReference type="NCBI Taxonomy" id="2594499"/>
    <lineage>
        <taxon>Eukaryota</taxon>
        <taxon>Viridiplantae</taxon>
        <taxon>Streptophyta</taxon>
        <taxon>Embryophyta</taxon>
        <taxon>Tracheophyta</taxon>
        <taxon>Spermatophyta</taxon>
        <taxon>Magnoliopsida</taxon>
        <taxon>eudicotyledons</taxon>
        <taxon>Gunneridae</taxon>
        <taxon>Pentapetalae</taxon>
        <taxon>rosids</taxon>
        <taxon>fabids</taxon>
        <taxon>Rosales</taxon>
        <taxon>Rhamnaceae</taxon>
        <taxon>rhamnoid group</taxon>
        <taxon>Rhamneae</taxon>
        <taxon>Rhamnella</taxon>
    </lineage>
</organism>
<gene>
    <name evidence="1" type="ORF">FNV43_RR27215</name>
</gene>
<reference evidence="1" key="1">
    <citation type="submission" date="2020-03" db="EMBL/GenBank/DDBJ databases">
        <title>A high-quality chromosome-level genome assembly of a woody plant with both climbing and erect habits, Rhamnella rubrinervis.</title>
        <authorList>
            <person name="Lu Z."/>
            <person name="Yang Y."/>
            <person name="Zhu X."/>
            <person name="Sun Y."/>
        </authorList>
    </citation>
    <scope>NUCLEOTIDE SEQUENCE</scope>
    <source>
        <strain evidence="1">BYM</strain>
        <tissue evidence="1">Leaf</tissue>
    </source>
</reference>
<proteinExistence type="predicted"/>
<dbReference type="Proteomes" id="UP000796880">
    <property type="component" value="Unassembled WGS sequence"/>
</dbReference>
<sequence>MDLRVVIFKISRPGESLVLRATPAIGFLLGRVKGVGFVFIADNLNILERNALFSFMLGLLRCHEFGFGTLLSSEILATTCITRSIGRLVYRSLSNFGIAWGHECFYSISASEYDMVIGIYICKLWFRLANGHLSRMASPNIDEIKKESLVEAHCTPYTVHPGATKMYRYVSKTF</sequence>
<keyword evidence="2" id="KW-1185">Reference proteome</keyword>
<protein>
    <submittedName>
        <fullName evidence="1">Uncharacterized protein</fullName>
    </submittedName>
</protein>
<evidence type="ECO:0000313" key="2">
    <source>
        <dbReference type="Proteomes" id="UP000796880"/>
    </source>
</evidence>
<dbReference type="AlphaFoldDB" id="A0A8K0GSB7"/>
<evidence type="ECO:0000313" key="1">
    <source>
        <dbReference type="EMBL" id="KAF3432475.1"/>
    </source>
</evidence>
<accession>A0A8K0GSB7</accession>
<dbReference type="OrthoDB" id="1938712at2759"/>
<dbReference type="EMBL" id="VOIH02000012">
    <property type="protein sequence ID" value="KAF3432475.1"/>
    <property type="molecule type" value="Genomic_DNA"/>
</dbReference>
<comment type="caution">
    <text evidence="1">The sequence shown here is derived from an EMBL/GenBank/DDBJ whole genome shotgun (WGS) entry which is preliminary data.</text>
</comment>
<name>A0A8K0GSB7_9ROSA</name>